<evidence type="ECO:0008006" key="3">
    <source>
        <dbReference type="Google" id="ProtNLM"/>
    </source>
</evidence>
<protein>
    <recommendedName>
        <fullName evidence="3">Transposase</fullName>
    </recommendedName>
</protein>
<evidence type="ECO:0000313" key="2">
    <source>
        <dbReference type="Proteomes" id="UP000674084"/>
    </source>
</evidence>
<dbReference type="EMBL" id="JAGPXE010000004">
    <property type="protein sequence ID" value="MBQ0924917.1"/>
    <property type="molecule type" value="Genomic_DNA"/>
</dbReference>
<dbReference type="Proteomes" id="UP000674084">
    <property type="component" value="Unassembled WGS sequence"/>
</dbReference>
<keyword evidence="2" id="KW-1185">Reference proteome</keyword>
<dbReference type="RefSeq" id="WP_210970256.1">
    <property type="nucleotide sequence ID" value="NZ_JAGPXE010000004.1"/>
</dbReference>
<evidence type="ECO:0000313" key="1">
    <source>
        <dbReference type="EMBL" id="MBQ0924917.1"/>
    </source>
</evidence>
<gene>
    <name evidence="1" type="ORF">KBO27_13250</name>
</gene>
<name>A0ABS5DF54_9PSEU</name>
<reference evidence="1 2" key="1">
    <citation type="submission" date="2021-04" db="EMBL/GenBank/DDBJ databases">
        <title>Whole-genome sequencing of Saccharopolyspora endophytica KCTC 19397.</title>
        <authorList>
            <person name="Ay H."/>
            <person name="Saygin H."/>
            <person name="Sahin N."/>
        </authorList>
    </citation>
    <scope>NUCLEOTIDE SEQUENCE [LARGE SCALE GENOMIC DNA]</scope>
    <source>
        <strain evidence="1 2">KCTC 19397</strain>
    </source>
</reference>
<sequence>MTTGELSATERRELEWLRKENRLLRTEKEMLLRIATEYALEHRNPGPPRGNDG</sequence>
<organism evidence="1 2">
    <name type="scientific">Saccharopolyspora endophytica</name>
    <dbReference type="NCBI Taxonomy" id="543886"/>
    <lineage>
        <taxon>Bacteria</taxon>
        <taxon>Bacillati</taxon>
        <taxon>Actinomycetota</taxon>
        <taxon>Actinomycetes</taxon>
        <taxon>Pseudonocardiales</taxon>
        <taxon>Pseudonocardiaceae</taxon>
        <taxon>Saccharopolyspora</taxon>
    </lineage>
</organism>
<accession>A0ABS5DF54</accession>
<comment type="caution">
    <text evidence="1">The sequence shown here is derived from an EMBL/GenBank/DDBJ whole genome shotgun (WGS) entry which is preliminary data.</text>
</comment>
<proteinExistence type="predicted"/>